<protein>
    <submittedName>
        <fullName evidence="1 3">Uncharacterized protein</fullName>
    </submittedName>
</protein>
<dbReference type="EMBL" id="UYSG01000517">
    <property type="protein sequence ID" value="VDL19686.1"/>
    <property type="molecule type" value="Genomic_DNA"/>
</dbReference>
<dbReference type="Proteomes" id="UP000274504">
    <property type="component" value="Unassembled WGS sequence"/>
</dbReference>
<evidence type="ECO:0000313" key="2">
    <source>
        <dbReference type="Proteomes" id="UP000274504"/>
    </source>
</evidence>
<dbReference type="WBParaSite" id="HDID_0000222401-mRNA-1">
    <property type="protein sequence ID" value="HDID_0000222401-mRNA-1"/>
    <property type="gene ID" value="HDID_0000222401"/>
</dbReference>
<accession>A0A0R3SCD4</accession>
<gene>
    <name evidence="1" type="ORF">HDID_LOCUS2225</name>
</gene>
<reference evidence="3" key="1">
    <citation type="submission" date="2017-02" db="UniProtKB">
        <authorList>
            <consortium name="WormBaseParasite"/>
        </authorList>
    </citation>
    <scope>IDENTIFICATION</scope>
</reference>
<organism evidence="3">
    <name type="scientific">Hymenolepis diminuta</name>
    <name type="common">Rat tapeworm</name>
    <dbReference type="NCBI Taxonomy" id="6216"/>
    <lineage>
        <taxon>Eukaryota</taxon>
        <taxon>Metazoa</taxon>
        <taxon>Spiralia</taxon>
        <taxon>Lophotrochozoa</taxon>
        <taxon>Platyhelminthes</taxon>
        <taxon>Cestoda</taxon>
        <taxon>Eucestoda</taxon>
        <taxon>Cyclophyllidea</taxon>
        <taxon>Hymenolepididae</taxon>
        <taxon>Hymenolepis</taxon>
    </lineage>
</organism>
<sequence>MSRSLVADSNLLEDYQSGVFNLKGPENDLSSIDQEDPLPIQRIFEAVTPKMTDKPSLIQFPDENETCQTPTLEPTIVANLVRGCDQCLHVTEIPHPPIHIQSPKPDSPKSQL</sequence>
<reference evidence="1 2" key="2">
    <citation type="submission" date="2018-11" db="EMBL/GenBank/DDBJ databases">
        <authorList>
            <consortium name="Pathogen Informatics"/>
        </authorList>
    </citation>
    <scope>NUCLEOTIDE SEQUENCE [LARGE SCALE GENOMIC DNA]</scope>
</reference>
<proteinExistence type="predicted"/>
<dbReference type="AlphaFoldDB" id="A0A0R3SCD4"/>
<evidence type="ECO:0000313" key="1">
    <source>
        <dbReference type="EMBL" id="VDL19686.1"/>
    </source>
</evidence>
<name>A0A0R3SCD4_HYMDI</name>
<evidence type="ECO:0000313" key="3">
    <source>
        <dbReference type="WBParaSite" id="HDID_0000222401-mRNA-1"/>
    </source>
</evidence>